<evidence type="ECO:0000256" key="2">
    <source>
        <dbReference type="ARBA" id="ARBA00022475"/>
    </source>
</evidence>
<dbReference type="KEGG" id="nsm:JO391_09090"/>
<organism evidence="8 9">
    <name type="scientific">Neotabrizicola shimadae</name>
    <dbReference type="NCBI Taxonomy" id="2807096"/>
    <lineage>
        <taxon>Bacteria</taxon>
        <taxon>Pseudomonadati</taxon>
        <taxon>Pseudomonadota</taxon>
        <taxon>Alphaproteobacteria</taxon>
        <taxon>Rhodobacterales</taxon>
        <taxon>Paracoccaceae</taxon>
        <taxon>Neotabrizicola</taxon>
    </lineage>
</organism>
<keyword evidence="2" id="KW-1003">Cell membrane</keyword>
<evidence type="ECO:0000256" key="1">
    <source>
        <dbReference type="ARBA" id="ARBA00004651"/>
    </source>
</evidence>
<feature type="domain" description="VTT" evidence="7">
    <location>
        <begin position="35"/>
        <end position="159"/>
    </location>
</feature>
<keyword evidence="9" id="KW-1185">Reference proteome</keyword>
<dbReference type="EMBL" id="CP069370">
    <property type="protein sequence ID" value="QYZ71626.1"/>
    <property type="molecule type" value="Genomic_DNA"/>
</dbReference>
<keyword evidence="3 6" id="KW-0812">Transmembrane</keyword>
<dbReference type="Proteomes" id="UP000826300">
    <property type="component" value="Chromosome"/>
</dbReference>
<evidence type="ECO:0000256" key="6">
    <source>
        <dbReference type="SAM" id="Phobius"/>
    </source>
</evidence>
<protein>
    <submittedName>
        <fullName evidence="8">VTT domain-containing protein</fullName>
    </submittedName>
</protein>
<keyword evidence="5 6" id="KW-0472">Membrane</keyword>
<feature type="transmembrane region" description="Helical" evidence="6">
    <location>
        <begin position="169"/>
        <end position="189"/>
    </location>
</feature>
<name>A0A8G0ZUI2_9RHOB</name>
<evidence type="ECO:0000259" key="7">
    <source>
        <dbReference type="Pfam" id="PF09335"/>
    </source>
</evidence>
<feature type="transmembrane region" description="Helical" evidence="6">
    <location>
        <begin position="54"/>
        <end position="76"/>
    </location>
</feature>
<dbReference type="InterPro" id="IPR032816">
    <property type="entry name" value="VTT_dom"/>
</dbReference>
<proteinExistence type="predicted"/>
<evidence type="ECO:0000256" key="3">
    <source>
        <dbReference type="ARBA" id="ARBA00022692"/>
    </source>
</evidence>
<dbReference type="PANTHER" id="PTHR42709">
    <property type="entry name" value="ALKALINE PHOSPHATASE LIKE PROTEIN"/>
    <property type="match status" value="1"/>
</dbReference>
<evidence type="ECO:0000256" key="4">
    <source>
        <dbReference type="ARBA" id="ARBA00022989"/>
    </source>
</evidence>
<feature type="transmembrane region" description="Helical" evidence="6">
    <location>
        <begin position="140"/>
        <end position="163"/>
    </location>
</feature>
<dbReference type="GO" id="GO:0005886">
    <property type="term" value="C:plasma membrane"/>
    <property type="evidence" value="ECO:0007669"/>
    <property type="project" value="UniProtKB-SubCell"/>
</dbReference>
<dbReference type="InterPro" id="IPR051311">
    <property type="entry name" value="DedA_domain"/>
</dbReference>
<feature type="transmembrane region" description="Helical" evidence="6">
    <location>
        <begin position="20"/>
        <end position="42"/>
    </location>
</feature>
<gene>
    <name evidence="8" type="ORF">JO391_09090</name>
</gene>
<keyword evidence="4 6" id="KW-1133">Transmembrane helix</keyword>
<accession>A0A8G0ZUI2</accession>
<comment type="subcellular location">
    <subcellularLocation>
        <location evidence="1">Cell membrane</location>
        <topology evidence="1">Multi-pass membrane protein</topology>
    </subcellularLocation>
</comment>
<reference evidence="8" key="1">
    <citation type="submission" date="2021-02" db="EMBL/GenBank/DDBJ databases">
        <title>Rhodobacter shimadae sp. nov., an aerobic anoxygenic phototrophic bacterium isolated from a hot spring.</title>
        <authorList>
            <person name="Muramatsu S."/>
            <person name="Haruta S."/>
            <person name="Hirose S."/>
            <person name="Hanada S."/>
        </authorList>
    </citation>
    <scope>NUCLEOTIDE SEQUENCE</scope>
    <source>
        <strain evidence="8">N10</strain>
    </source>
</reference>
<sequence>MIAEWSQTALALVPEWGGWLILSVTFLSCLAFPLPASLVMLAGGAFTASGDLSLIVVAGAALLGAVAGDQVGYALARAGGGPLWERMAARPGAGALMTRAVADLARRDLLAVFLSRWLFSALGPYVNLAAGMTRLDWGRFTIAGVAGEAVWVSIYVGLGFAFAAQIDEIGAAMANVAGGLGAAAVALVLGRMLWRAARDERDEGGTRQEDSA</sequence>
<evidence type="ECO:0000256" key="5">
    <source>
        <dbReference type="ARBA" id="ARBA00023136"/>
    </source>
</evidence>
<evidence type="ECO:0000313" key="9">
    <source>
        <dbReference type="Proteomes" id="UP000826300"/>
    </source>
</evidence>
<dbReference type="RefSeq" id="WP_220664226.1">
    <property type="nucleotide sequence ID" value="NZ_CP069370.1"/>
</dbReference>
<dbReference type="Pfam" id="PF09335">
    <property type="entry name" value="VTT_dom"/>
    <property type="match status" value="1"/>
</dbReference>
<dbReference type="AlphaFoldDB" id="A0A8G0ZUI2"/>
<evidence type="ECO:0000313" key="8">
    <source>
        <dbReference type="EMBL" id="QYZ71626.1"/>
    </source>
</evidence>
<dbReference type="PANTHER" id="PTHR42709:SF6">
    <property type="entry name" value="UNDECAPRENYL PHOSPHATE TRANSPORTER A"/>
    <property type="match status" value="1"/>
</dbReference>